<reference evidence="1" key="1">
    <citation type="journal article" date="2011" name="Plant Physiol.">
        <title>Comprehensive sequence analysis of 24,783 barley full-length cDNAs derived from 12 clone libraries.</title>
        <authorList>
            <person name="Matsumoto T."/>
            <person name="Tanaka T."/>
            <person name="Sakai H."/>
            <person name="Amano N."/>
            <person name="Kanamori H."/>
            <person name="Kurita K."/>
            <person name="Kikuta A."/>
            <person name="Kamiya K."/>
            <person name="Yamamoto M."/>
            <person name="Ikawa H."/>
            <person name="Fujii N."/>
            <person name="Hori K."/>
            <person name="Itoh T."/>
            <person name="Sato K."/>
        </authorList>
    </citation>
    <scope>NUCLEOTIDE SEQUENCE</scope>
    <source>
        <tissue evidence="2">Shoot and root</tissue>
    </source>
</reference>
<proteinExistence type="evidence at transcript level"/>
<sequence>MEERLPLPPGGGRFERGFAFSTPGAGVTDRAWETRCRPGGQGHPVALDDDAASSGCCRVTAGRSVGAVPRLMALDDDRLTRASQCDEDSGRWRAPPECSGRARRRLGCKSPPLMVFISYLTPVSLFV</sequence>
<protein>
    <submittedName>
        <fullName evidence="1">Predicted protein</fullName>
    </submittedName>
</protein>
<evidence type="ECO:0000313" key="2">
    <source>
        <dbReference type="EMBL" id="BAJ98369.1"/>
    </source>
</evidence>
<accession>F2D4D6</accession>
<dbReference type="EMBL" id="AK367166">
    <property type="protein sequence ID" value="BAJ98369.1"/>
    <property type="molecule type" value="mRNA"/>
</dbReference>
<name>F2D4D6_HORVV</name>
<organism evidence="1">
    <name type="scientific">Hordeum vulgare subsp. vulgare</name>
    <name type="common">Domesticated barley</name>
    <dbReference type="NCBI Taxonomy" id="112509"/>
    <lineage>
        <taxon>Eukaryota</taxon>
        <taxon>Viridiplantae</taxon>
        <taxon>Streptophyta</taxon>
        <taxon>Embryophyta</taxon>
        <taxon>Tracheophyta</taxon>
        <taxon>Spermatophyta</taxon>
        <taxon>Magnoliopsida</taxon>
        <taxon>Liliopsida</taxon>
        <taxon>Poales</taxon>
        <taxon>Poaceae</taxon>
        <taxon>BOP clade</taxon>
        <taxon>Pooideae</taxon>
        <taxon>Triticodae</taxon>
        <taxon>Triticeae</taxon>
        <taxon>Hordeinae</taxon>
        <taxon>Hordeum</taxon>
    </lineage>
</organism>
<evidence type="ECO:0000313" key="1">
    <source>
        <dbReference type="EMBL" id="BAJ89957.1"/>
    </source>
</evidence>
<dbReference type="AlphaFoldDB" id="F2D4D6"/>
<dbReference type="EMBL" id="AK358745">
    <property type="protein sequence ID" value="BAJ89957.1"/>
    <property type="molecule type" value="mRNA"/>
</dbReference>